<gene>
    <name evidence="2" type="ORF">ACFQY0_14690</name>
</gene>
<dbReference type="EMBL" id="JBHTBS010000007">
    <property type="protein sequence ID" value="MFC7338439.1"/>
    <property type="molecule type" value="Genomic_DNA"/>
</dbReference>
<accession>A0ABW2L9I2</accession>
<keyword evidence="1" id="KW-1133">Transmembrane helix</keyword>
<dbReference type="Proteomes" id="UP001596472">
    <property type="component" value="Unassembled WGS sequence"/>
</dbReference>
<keyword evidence="3" id="KW-1185">Reference proteome</keyword>
<evidence type="ECO:0000313" key="3">
    <source>
        <dbReference type="Proteomes" id="UP001596472"/>
    </source>
</evidence>
<organism evidence="2 3">
    <name type="scientific">Haloferula chungangensis</name>
    <dbReference type="NCBI Taxonomy" id="1048331"/>
    <lineage>
        <taxon>Bacteria</taxon>
        <taxon>Pseudomonadati</taxon>
        <taxon>Verrucomicrobiota</taxon>
        <taxon>Verrucomicrobiia</taxon>
        <taxon>Verrucomicrobiales</taxon>
        <taxon>Verrucomicrobiaceae</taxon>
        <taxon>Haloferula</taxon>
    </lineage>
</organism>
<feature type="transmembrane region" description="Helical" evidence="1">
    <location>
        <begin position="37"/>
        <end position="54"/>
    </location>
</feature>
<feature type="transmembrane region" description="Helical" evidence="1">
    <location>
        <begin position="7"/>
        <end position="25"/>
    </location>
</feature>
<reference evidence="3" key="1">
    <citation type="journal article" date="2019" name="Int. J. Syst. Evol. Microbiol.">
        <title>The Global Catalogue of Microorganisms (GCM) 10K type strain sequencing project: providing services to taxonomists for standard genome sequencing and annotation.</title>
        <authorList>
            <consortium name="The Broad Institute Genomics Platform"/>
            <consortium name="The Broad Institute Genome Sequencing Center for Infectious Disease"/>
            <person name="Wu L."/>
            <person name="Ma J."/>
        </authorList>
    </citation>
    <scope>NUCLEOTIDE SEQUENCE [LARGE SCALE GENOMIC DNA]</scope>
    <source>
        <strain evidence="3">CGMCC 4.1467</strain>
    </source>
</reference>
<name>A0ABW2L9I2_9BACT</name>
<feature type="transmembrane region" description="Helical" evidence="1">
    <location>
        <begin position="66"/>
        <end position="89"/>
    </location>
</feature>
<dbReference type="RefSeq" id="WP_379713761.1">
    <property type="nucleotide sequence ID" value="NZ_JBHTBS010000007.1"/>
</dbReference>
<keyword evidence="1" id="KW-0472">Membrane</keyword>
<evidence type="ECO:0000313" key="2">
    <source>
        <dbReference type="EMBL" id="MFC7338439.1"/>
    </source>
</evidence>
<comment type="caution">
    <text evidence="2">The sequence shown here is derived from an EMBL/GenBank/DDBJ whole genome shotgun (WGS) entry which is preliminary data.</text>
</comment>
<proteinExistence type="predicted"/>
<keyword evidence="1" id="KW-0812">Transmembrane</keyword>
<protein>
    <submittedName>
        <fullName evidence="2">Uncharacterized protein</fullName>
    </submittedName>
</protein>
<sequence>MNVFGVILIGIGCPLLLSGAVLLIINDDEGPPSAGTWFDILLFGGLLSLLRGFAKGLAAAINDRTCPSFTALLIFLLGSGMVASGIPLAGF</sequence>
<evidence type="ECO:0000256" key="1">
    <source>
        <dbReference type="SAM" id="Phobius"/>
    </source>
</evidence>